<sequence>MYSSVAPGWESCDLQPTGKGWSSSTERSEQLSTDHGGSQTGIRNCGFSMQNGADETLETIIQTCAHRGYLVHYSRANQQYNGDSRKVSHLALFGDTSNHNLYRSTSNDRASVSANTIAFLATVTTREVLEQQAVCFSLSSLNKLLVTAETIWKTVQQPGAMLRREHALCLAGLDFLKIPTVPCDLIANFRATEKLKDTKDEKCKTPIRKHDEQKDGGWKSGARADRPRAAVLFSETGSVVQPSATLHWTRQPCVTVVRCTSSESVTVDEETMMWQIDPTNPCKLLSWS</sequence>
<evidence type="ECO:0000313" key="3">
    <source>
        <dbReference type="Proteomes" id="UP001283361"/>
    </source>
</evidence>
<accession>A0AAE1CQW8</accession>
<feature type="region of interest" description="Disordered" evidence="1">
    <location>
        <begin position="13"/>
        <end position="43"/>
    </location>
</feature>
<protein>
    <submittedName>
        <fullName evidence="2">Uncharacterized protein</fullName>
    </submittedName>
</protein>
<evidence type="ECO:0000313" key="2">
    <source>
        <dbReference type="EMBL" id="KAK3729519.1"/>
    </source>
</evidence>
<keyword evidence="3" id="KW-1185">Reference proteome</keyword>
<proteinExistence type="predicted"/>
<evidence type="ECO:0000256" key="1">
    <source>
        <dbReference type="SAM" id="MobiDB-lite"/>
    </source>
</evidence>
<name>A0AAE1CQW8_9GAST</name>
<dbReference type="AlphaFoldDB" id="A0AAE1CQW8"/>
<reference evidence="2" key="1">
    <citation type="journal article" date="2023" name="G3 (Bethesda)">
        <title>A reference genome for the long-term kleptoplast-retaining sea slug Elysia crispata morphotype clarki.</title>
        <authorList>
            <person name="Eastman K.E."/>
            <person name="Pendleton A.L."/>
            <person name="Shaikh M.A."/>
            <person name="Suttiyut T."/>
            <person name="Ogas R."/>
            <person name="Tomko P."/>
            <person name="Gavelis G."/>
            <person name="Widhalm J.R."/>
            <person name="Wisecaver J.H."/>
        </authorList>
    </citation>
    <scope>NUCLEOTIDE SEQUENCE</scope>
    <source>
        <strain evidence="2">ECLA1</strain>
    </source>
</reference>
<gene>
    <name evidence="2" type="ORF">RRG08_044034</name>
</gene>
<organism evidence="2 3">
    <name type="scientific">Elysia crispata</name>
    <name type="common">lettuce slug</name>
    <dbReference type="NCBI Taxonomy" id="231223"/>
    <lineage>
        <taxon>Eukaryota</taxon>
        <taxon>Metazoa</taxon>
        <taxon>Spiralia</taxon>
        <taxon>Lophotrochozoa</taxon>
        <taxon>Mollusca</taxon>
        <taxon>Gastropoda</taxon>
        <taxon>Heterobranchia</taxon>
        <taxon>Euthyneura</taxon>
        <taxon>Panpulmonata</taxon>
        <taxon>Sacoglossa</taxon>
        <taxon>Placobranchoidea</taxon>
        <taxon>Plakobranchidae</taxon>
        <taxon>Elysia</taxon>
    </lineage>
</organism>
<comment type="caution">
    <text evidence="2">The sequence shown here is derived from an EMBL/GenBank/DDBJ whole genome shotgun (WGS) entry which is preliminary data.</text>
</comment>
<feature type="compositionally biased region" description="Polar residues" evidence="1">
    <location>
        <begin position="20"/>
        <end position="43"/>
    </location>
</feature>
<dbReference type="EMBL" id="JAWDGP010007140">
    <property type="protein sequence ID" value="KAK3729519.1"/>
    <property type="molecule type" value="Genomic_DNA"/>
</dbReference>
<dbReference type="Proteomes" id="UP001283361">
    <property type="component" value="Unassembled WGS sequence"/>
</dbReference>